<gene>
    <name evidence="4" type="ORF">ACFQZU_18230</name>
</gene>
<evidence type="ECO:0000259" key="3">
    <source>
        <dbReference type="SMART" id="SM00941"/>
    </source>
</evidence>
<protein>
    <submittedName>
        <fullName evidence="4">Thymidine phosphorylase</fullName>
    </submittedName>
</protein>
<name>A0ABW3BJL9_9ACTN</name>
<dbReference type="InterPro" id="IPR013102">
    <property type="entry name" value="PYNP_C"/>
</dbReference>
<dbReference type="Gene3D" id="3.90.1170.30">
    <property type="entry name" value="Pyrimidine nucleoside phosphorylase-like, C-terminal domain"/>
    <property type="match status" value="1"/>
</dbReference>
<keyword evidence="1" id="KW-0808">Transferase</keyword>
<feature type="domain" description="Pyrimidine nucleoside phosphorylase C-terminal" evidence="3">
    <location>
        <begin position="1"/>
        <end position="64"/>
    </location>
</feature>
<evidence type="ECO:0000256" key="1">
    <source>
        <dbReference type="ARBA" id="ARBA00022679"/>
    </source>
</evidence>
<dbReference type="Proteomes" id="UP001596956">
    <property type="component" value="Unassembled WGS sequence"/>
</dbReference>
<evidence type="ECO:0000256" key="2">
    <source>
        <dbReference type="SAM" id="MobiDB-lite"/>
    </source>
</evidence>
<dbReference type="Pfam" id="PF07831">
    <property type="entry name" value="PYNP_C"/>
    <property type="match status" value="1"/>
</dbReference>
<dbReference type="EMBL" id="JBHTHR010000799">
    <property type="protein sequence ID" value="MFD0803244.1"/>
    <property type="molecule type" value="Genomic_DNA"/>
</dbReference>
<feature type="region of interest" description="Disordered" evidence="2">
    <location>
        <begin position="1"/>
        <end position="20"/>
    </location>
</feature>
<evidence type="ECO:0000313" key="4">
    <source>
        <dbReference type="EMBL" id="MFD0803244.1"/>
    </source>
</evidence>
<sequence length="78" mass="8342">VAAWRLGAGRARKEDPVSTGAGVALHAKPGEELRAGRPLFTLHTDDPTRFDRAVGPLSDAFTIDGPQDRLPLVIDRIG</sequence>
<evidence type="ECO:0000313" key="5">
    <source>
        <dbReference type="Proteomes" id="UP001596956"/>
    </source>
</evidence>
<proteinExistence type="predicted"/>
<dbReference type="InterPro" id="IPR036566">
    <property type="entry name" value="PYNP-like_C_sf"/>
</dbReference>
<organism evidence="4 5">
    <name type="scientific">Streptomonospora algeriensis</name>
    <dbReference type="NCBI Taxonomy" id="995084"/>
    <lineage>
        <taxon>Bacteria</taxon>
        <taxon>Bacillati</taxon>
        <taxon>Actinomycetota</taxon>
        <taxon>Actinomycetes</taxon>
        <taxon>Streptosporangiales</taxon>
        <taxon>Nocardiopsidaceae</taxon>
        <taxon>Streptomonospora</taxon>
    </lineage>
</organism>
<keyword evidence="5" id="KW-1185">Reference proteome</keyword>
<dbReference type="SUPFAM" id="SSF54680">
    <property type="entry name" value="Pyrimidine nucleoside phosphorylase C-terminal domain"/>
    <property type="match status" value="1"/>
</dbReference>
<reference evidence="5" key="1">
    <citation type="journal article" date="2019" name="Int. J. Syst. Evol. Microbiol.">
        <title>The Global Catalogue of Microorganisms (GCM) 10K type strain sequencing project: providing services to taxonomists for standard genome sequencing and annotation.</title>
        <authorList>
            <consortium name="The Broad Institute Genomics Platform"/>
            <consortium name="The Broad Institute Genome Sequencing Center for Infectious Disease"/>
            <person name="Wu L."/>
            <person name="Ma J."/>
        </authorList>
    </citation>
    <scope>NUCLEOTIDE SEQUENCE [LARGE SCALE GENOMIC DNA]</scope>
    <source>
        <strain evidence="5">CCUG 63369</strain>
    </source>
</reference>
<dbReference type="SMART" id="SM00941">
    <property type="entry name" value="PYNP_C"/>
    <property type="match status" value="1"/>
</dbReference>
<feature type="non-terminal residue" evidence="4">
    <location>
        <position position="1"/>
    </location>
</feature>
<accession>A0ABW3BJL9</accession>
<comment type="caution">
    <text evidence="4">The sequence shown here is derived from an EMBL/GenBank/DDBJ whole genome shotgun (WGS) entry which is preliminary data.</text>
</comment>